<comment type="caution">
    <text evidence="1">The sequence shown here is derived from an EMBL/GenBank/DDBJ whole genome shotgun (WGS) entry which is preliminary data.</text>
</comment>
<reference evidence="2" key="1">
    <citation type="journal article" date="2019" name="Int. J. Syst. Evol. Microbiol.">
        <title>The Global Catalogue of Microorganisms (GCM) 10K type strain sequencing project: providing services to taxonomists for standard genome sequencing and annotation.</title>
        <authorList>
            <consortium name="The Broad Institute Genomics Platform"/>
            <consortium name="The Broad Institute Genome Sequencing Center for Infectious Disease"/>
            <person name="Wu L."/>
            <person name="Ma J."/>
        </authorList>
    </citation>
    <scope>NUCLEOTIDE SEQUENCE [LARGE SCALE GENOMIC DNA]</scope>
    <source>
        <strain evidence="2">CCUG 42722</strain>
    </source>
</reference>
<dbReference type="RefSeq" id="WP_377138399.1">
    <property type="nucleotide sequence ID" value="NZ_JBHSFI010000006.1"/>
</dbReference>
<organism evidence="1 2">
    <name type="scientific">Promicromonospora alba</name>
    <dbReference type="NCBI Taxonomy" id="1616110"/>
    <lineage>
        <taxon>Bacteria</taxon>
        <taxon>Bacillati</taxon>
        <taxon>Actinomycetota</taxon>
        <taxon>Actinomycetes</taxon>
        <taxon>Micrococcales</taxon>
        <taxon>Promicromonosporaceae</taxon>
        <taxon>Promicromonospora</taxon>
    </lineage>
</organism>
<accession>A0ABV9HMD2</accession>
<evidence type="ECO:0000313" key="1">
    <source>
        <dbReference type="EMBL" id="MFC4630535.1"/>
    </source>
</evidence>
<protein>
    <recommendedName>
        <fullName evidence="3">Helix-turn-helix protein</fullName>
    </recommendedName>
</protein>
<proteinExistence type="predicted"/>
<evidence type="ECO:0008006" key="3">
    <source>
        <dbReference type="Google" id="ProtNLM"/>
    </source>
</evidence>
<gene>
    <name evidence="1" type="ORF">ACFO6V_19980</name>
</gene>
<sequence>MRWPIASRELRAINVGGPGTRARWRVDPEDLRVFLVRQQNPARDRTV</sequence>
<dbReference type="Proteomes" id="UP001596011">
    <property type="component" value="Unassembled WGS sequence"/>
</dbReference>
<evidence type="ECO:0000313" key="2">
    <source>
        <dbReference type="Proteomes" id="UP001596011"/>
    </source>
</evidence>
<keyword evidence="2" id="KW-1185">Reference proteome</keyword>
<name>A0ABV9HMD2_9MICO</name>
<dbReference type="EMBL" id="JBHSFI010000006">
    <property type="protein sequence ID" value="MFC4630535.1"/>
    <property type="molecule type" value="Genomic_DNA"/>
</dbReference>